<dbReference type="InterPro" id="IPR038461">
    <property type="entry name" value="Schlafen_AlbA_2_dom_sf"/>
</dbReference>
<evidence type="ECO:0000313" key="2">
    <source>
        <dbReference type="EMBL" id="KUN35839.1"/>
    </source>
</evidence>
<accession>A0A101QTH5</accession>
<dbReference type="AlphaFoldDB" id="A0A101QTH5"/>
<dbReference type="Pfam" id="PF04326">
    <property type="entry name" value="SLFN_AlbA_2"/>
    <property type="match status" value="1"/>
</dbReference>
<dbReference type="STRING" id="68231.AQJ30_24575"/>
<dbReference type="InterPro" id="IPR007421">
    <property type="entry name" value="Schlafen_AlbA_2_dom"/>
</dbReference>
<evidence type="ECO:0000313" key="3">
    <source>
        <dbReference type="Proteomes" id="UP000053271"/>
    </source>
</evidence>
<dbReference type="Gene3D" id="3.30.950.30">
    <property type="entry name" value="Schlafen, AAA domain"/>
    <property type="match status" value="1"/>
</dbReference>
<sequence>MARSWTRLHEYLGHPPGPVTYDMVAEAVRRKLGESDDLDWKEALPAEPRVKGEWNEFAKDVAAMANTRGGLLVYGVSDAIERVGIDLDKVNDKQLGQWLRVHLQPTVSGVSYLKLPATDGSGKDLLVVDVPASEMAPHFLYGWQQKDKDRTTFNAPYRHRDDTDYMSEYQVALAYRGRFARQDAADAALNQHMRHTTELVLGESENHAAAWLVVAARPTRPIPRMVPALSRAQAQHVMSQSSKRAASLLASAIPMPRLLGPQLFPHLLDNNPRKGLRRWVDTNMLVPARATHRCRILVELHHDGTVVTAVDLSHSASPYTGVGEGEGDVCLPVAAWVLISAAFETVSLVHEHRLALHAGTPIDLCAALESGGGFRFVPVVVGHRRPEIAEWARQPRTIQPAHTELAPFSDDQALIAAATDLAEGLLHQFGMDILQT</sequence>
<proteinExistence type="predicted"/>
<organism evidence="2 3">
    <name type="scientific">Streptomyces longwoodensis</name>
    <dbReference type="NCBI Taxonomy" id="68231"/>
    <lineage>
        <taxon>Bacteria</taxon>
        <taxon>Bacillati</taxon>
        <taxon>Actinomycetota</taxon>
        <taxon>Actinomycetes</taxon>
        <taxon>Kitasatosporales</taxon>
        <taxon>Streptomycetaceae</taxon>
        <taxon>Streptomyces</taxon>
    </lineage>
</organism>
<comment type="caution">
    <text evidence="2">The sequence shown here is derived from an EMBL/GenBank/DDBJ whole genome shotgun (WGS) entry which is preliminary data.</text>
</comment>
<reference evidence="2 3" key="1">
    <citation type="submission" date="2015-10" db="EMBL/GenBank/DDBJ databases">
        <title>Draft genome sequence of Streptomyces longwoodensis DSM 41677, type strain for the species Streptomyces longwoodensis.</title>
        <authorList>
            <person name="Ruckert C."/>
            <person name="Winkler A."/>
            <person name="Kalinowski J."/>
            <person name="Kampfer P."/>
            <person name="Glaeser S."/>
        </authorList>
    </citation>
    <scope>NUCLEOTIDE SEQUENCE [LARGE SCALE GENOMIC DNA]</scope>
    <source>
        <strain evidence="2 3">DSM 41677</strain>
    </source>
</reference>
<name>A0A101QTH5_9ACTN</name>
<feature type="domain" description="Schlafen AlbA-2" evidence="1">
    <location>
        <begin position="34"/>
        <end position="144"/>
    </location>
</feature>
<dbReference type="EMBL" id="LMWS01000031">
    <property type="protein sequence ID" value="KUN35839.1"/>
    <property type="molecule type" value="Genomic_DNA"/>
</dbReference>
<protein>
    <recommendedName>
        <fullName evidence="1">Schlafen AlbA-2 domain-containing protein</fullName>
    </recommendedName>
</protein>
<gene>
    <name evidence="2" type="ORF">AQJ30_24575</name>
</gene>
<dbReference type="GeneID" id="91427753"/>
<dbReference type="RefSeq" id="WP_067237919.1">
    <property type="nucleotide sequence ID" value="NZ_KQ948557.1"/>
</dbReference>
<dbReference type="Proteomes" id="UP000053271">
    <property type="component" value="Unassembled WGS sequence"/>
</dbReference>
<evidence type="ECO:0000259" key="1">
    <source>
        <dbReference type="Pfam" id="PF04326"/>
    </source>
</evidence>
<keyword evidence="3" id="KW-1185">Reference proteome</keyword>